<proteinExistence type="predicted"/>
<evidence type="ECO:0000313" key="3">
    <source>
        <dbReference type="Proteomes" id="UP000800038"/>
    </source>
</evidence>
<reference evidence="2" key="1">
    <citation type="journal article" date="2020" name="Stud. Mycol.">
        <title>101 Dothideomycetes genomes: a test case for predicting lifestyles and emergence of pathogens.</title>
        <authorList>
            <person name="Haridas S."/>
            <person name="Albert R."/>
            <person name="Binder M."/>
            <person name="Bloem J."/>
            <person name="Labutti K."/>
            <person name="Salamov A."/>
            <person name="Andreopoulos B."/>
            <person name="Baker S."/>
            <person name="Barry K."/>
            <person name="Bills G."/>
            <person name="Bluhm B."/>
            <person name="Cannon C."/>
            <person name="Castanera R."/>
            <person name="Culley D."/>
            <person name="Daum C."/>
            <person name="Ezra D."/>
            <person name="Gonzalez J."/>
            <person name="Henrissat B."/>
            <person name="Kuo A."/>
            <person name="Liang C."/>
            <person name="Lipzen A."/>
            <person name="Lutzoni F."/>
            <person name="Magnuson J."/>
            <person name="Mondo S."/>
            <person name="Nolan M."/>
            <person name="Ohm R."/>
            <person name="Pangilinan J."/>
            <person name="Park H.-J."/>
            <person name="Ramirez L."/>
            <person name="Alfaro M."/>
            <person name="Sun H."/>
            <person name="Tritt A."/>
            <person name="Yoshinaga Y."/>
            <person name="Zwiers L.-H."/>
            <person name="Turgeon B."/>
            <person name="Goodwin S."/>
            <person name="Spatafora J."/>
            <person name="Crous P."/>
            <person name="Grigoriev I."/>
        </authorList>
    </citation>
    <scope>NUCLEOTIDE SEQUENCE</scope>
    <source>
        <strain evidence="2">CBS 161.51</strain>
    </source>
</reference>
<dbReference type="AlphaFoldDB" id="A0A6A5T0M8"/>
<protein>
    <submittedName>
        <fullName evidence="2">Uncharacterized protein</fullName>
    </submittedName>
</protein>
<dbReference type="Proteomes" id="UP000800038">
    <property type="component" value="Unassembled WGS sequence"/>
</dbReference>
<accession>A0A6A5T0M8</accession>
<evidence type="ECO:0000313" key="2">
    <source>
        <dbReference type="EMBL" id="KAF1942707.1"/>
    </source>
</evidence>
<organism evidence="2 3">
    <name type="scientific">Clathrospora elynae</name>
    <dbReference type="NCBI Taxonomy" id="706981"/>
    <lineage>
        <taxon>Eukaryota</taxon>
        <taxon>Fungi</taxon>
        <taxon>Dikarya</taxon>
        <taxon>Ascomycota</taxon>
        <taxon>Pezizomycotina</taxon>
        <taxon>Dothideomycetes</taxon>
        <taxon>Pleosporomycetidae</taxon>
        <taxon>Pleosporales</taxon>
        <taxon>Diademaceae</taxon>
        <taxon>Clathrospora</taxon>
    </lineage>
</organism>
<dbReference type="EMBL" id="ML976032">
    <property type="protein sequence ID" value="KAF1942707.1"/>
    <property type="molecule type" value="Genomic_DNA"/>
</dbReference>
<evidence type="ECO:0000256" key="1">
    <source>
        <dbReference type="SAM" id="MobiDB-lite"/>
    </source>
</evidence>
<feature type="region of interest" description="Disordered" evidence="1">
    <location>
        <begin position="1"/>
        <end position="28"/>
    </location>
</feature>
<dbReference type="OrthoDB" id="3799620at2759"/>
<name>A0A6A5T0M8_9PLEO</name>
<sequence length="340" mass="38911">MPPKHRQQSATVSEPKRTRTASSGRTKTQIVATKPASPFFALPREIRDQIYHEIWRMKPPFEVALSHKGNYHNNPKEYVHLRDYHVFRITYENLEIIPGLLLEEQLGSCETSSLEELLDSAKLQPNRSTSPWILASRQVLEEAMEQFNRQMSWTYVNYSTGRTNTPTLAWRSPRAKRANRQRKDPQLLAVENACHLILATQLTLNTLGEMDAKENAISRVMFDQKATELLHVLGQGTVGSKSLKRLHLEFEACGPWCGEQLDDPIEVDLRHMESLDLPNLQALVVTVRFKESFRNDARLMSKLGEEISQKCKALVGDEGKETCGISFAPDFQWNFTFTSR</sequence>
<gene>
    <name evidence="2" type="ORF">EJ02DRAFT_511483</name>
</gene>
<keyword evidence="3" id="KW-1185">Reference proteome</keyword>